<name>A0A0A9WZF7_LYGHE</name>
<evidence type="ECO:0000313" key="3">
    <source>
        <dbReference type="EMBL" id="JAQ11146.1"/>
    </source>
</evidence>
<protein>
    <submittedName>
        <fullName evidence="2">Alsin</fullName>
    </submittedName>
</protein>
<feature type="compositionally biased region" description="Low complexity" evidence="1">
    <location>
        <begin position="179"/>
        <end position="190"/>
    </location>
</feature>
<organism evidence="2">
    <name type="scientific">Lygus hesperus</name>
    <name type="common">Western plant bug</name>
    <dbReference type="NCBI Taxonomy" id="30085"/>
    <lineage>
        <taxon>Eukaryota</taxon>
        <taxon>Metazoa</taxon>
        <taxon>Ecdysozoa</taxon>
        <taxon>Arthropoda</taxon>
        <taxon>Hexapoda</taxon>
        <taxon>Insecta</taxon>
        <taxon>Pterygota</taxon>
        <taxon>Neoptera</taxon>
        <taxon>Paraneoptera</taxon>
        <taxon>Hemiptera</taxon>
        <taxon>Heteroptera</taxon>
        <taxon>Panheteroptera</taxon>
        <taxon>Cimicomorpha</taxon>
        <taxon>Miridae</taxon>
        <taxon>Mirini</taxon>
        <taxon>Lygus</taxon>
    </lineage>
</organism>
<gene>
    <name evidence="2" type="primary">Als2_1</name>
    <name evidence="2" type="ORF">CM83_101576</name>
    <name evidence="3" type="ORF">g.15316</name>
</gene>
<feature type="region of interest" description="Disordered" evidence="1">
    <location>
        <begin position="172"/>
        <end position="205"/>
    </location>
</feature>
<dbReference type="EMBL" id="GBHO01031691">
    <property type="protein sequence ID" value="JAG11913.1"/>
    <property type="molecule type" value="Transcribed_RNA"/>
</dbReference>
<accession>A0A0A9WZF7</accession>
<feature type="region of interest" description="Disordered" evidence="1">
    <location>
        <begin position="118"/>
        <end position="140"/>
    </location>
</feature>
<sequence>MLDNESILTSWDHATPSIQTTQYNLSASDAYNVTTPDALDSRNTTDMTNVAAATGNRNGGDGYHVETTVSIGDVEGSANEIDPWDDTTAAINQVSEHNSESDGEDTDRLQDTIAPSIQDAPYNPAAYKVPTPTTPPTGVTSNIKRQLRSCTSTDSVRPWRDRGCSQTTELRGLQNHHGTTPPATVQPPAQHTDHQTPIGVTPVKKSGTCCKGVGEEVQNLMKDEER</sequence>
<dbReference type="EMBL" id="GDHC01007483">
    <property type="protein sequence ID" value="JAQ11146.1"/>
    <property type="molecule type" value="Transcribed_RNA"/>
</dbReference>
<reference evidence="3" key="3">
    <citation type="journal article" date="2016" name="Gigascience">
        <title>De novo construction of an expanded transcriptome assembly for the western tarnished plant bug, Lygus hesperus.</title>
        <authorList>
            <person name="Tassone E.E."/>
            <person name="Geib S.M."/>
            <person name="Hall B."/>
            <person name="Fabrick J.A."/>
            <person name="Brent C.S."/>
            <person name="Hull J.J."/>
        </authorList>
    </citation>
    <scope>NUCLEOTIDE SEQUENCE</scope>
</reference>
<proteinExistence type="predicted"/>
<reference evidence="2" key="2">
    <citation type="submission" date="2014-07" db="EMBL/GenBank/DDBJ databases">
        <authorList>
            <person name="Hull J."/>
        </authorList>
    </citation>
    <scope>NUCLEOTIDE SEQUENCE</scope>
</reference>
<reference evidence="2" key="1">
    <citation type="journal article" date="2014" name="PLoS ONE">
        <title>Transcriptome-Based Identification of ABC Transporters in the Western Tarnished Plant Bug Lygus hesperus.</title>
        <authorList>
            <person name="Hull J.J."/>
            <person name="Chaney K."/>
            <person name="Geib S.M."/>
            <person name="Fabrick J.A."/>
            <person name="Brent C.S."/>
            <person name="Walsh D."/>
            <person name="Lavine L.C."/>
        </authorList>
    </citation>
    <scope>NUCLEOTIDE SEQUENCE</scope>
</reference>
<evidence type="ECO:0000256" key="1">
    <source>
        <dbReference type="SAM" id="MobiDB-lite"/>
    </source>
</evidence>
<evidence type="ECO:0000313" key="2">
    <source>
        <dbReference type="EMBL" id="JAG11913.1"/>
    </source>
</evidence>
<dbReference type="AlphaFoldDB" id="A0A0A9WZF7"/>